<feature type="region of interest" description="Disordered" evidence="1">
    <location>
        <begin position="975"/>
        <end position="997"/>
    </location>
</feature>
<reference evidence="2 3" key="1">
    <citation type="journal article" date="2022" name="Allergy">
        <title>Genome assembly and annotation of Periplaneta americana reveal a comprehensive cockroach allergen profile.</title>
        <authorList>
            <person name="Wang L."/>
            <person name="Xiong Q."/>
            <person name="Saelim N."/>
            <person name="Wang L."/>
            <person name="Nong W."/>
            <person name="Wan A.T."/>
            <person name="Shi M."/>
            <person name="Liu X."/>
            <person name="Cao Q."/>
            <person name="Hui J.H.L."/>
            <person name="Sookrung N."/>
            <person name="Leung T.F."/>
            <person name="Tungtrongchitr A."/>
            <person name="Tsui S.K.W."/>
        </authorList>
    </citation>
    <scope>NUCLEOTIDE SEQUENCE [LARGE SCALE GENOMIC DNA]</scope>
    <source>
        <strain evidence="2">PWHHKU_190912</strain>
    </source>
</reference>
<dbReference type="Proteomes" id="UP001148838">
    <property type="component" value="Unassembled WGS sequence"/>
</dbReference>
<feature type="region of interest" description="Disordered" evidence="1">
    <location>
        <begin position="720"/>
        <end position="773"/>
    </location>
</feature>
<sequence>MEQIFYLLHSPDLTPPDAYVWGVLKESIFRQNPPTTIVELRGKISEFFFATCNNLHLHKHTSEKGLKDYLVSNGLKLNKWKDTGLIKELTTSNGTKMLFGRCVQYSKIGINQTKVSSELQRNQPKSRKMFESETILKPNMNSITQRLRRSSANSPTERIKSAGTYRTGGTADFICTHRRKMNSSQPAREENDSKTVVISAEKYRMEVTVTNTSRPKSARVLSANKPIMHPLRRAKTIYINTAAELAVTSISAVDTKTKVSKCDSPNQISKLESSTKKIVVQKSANNTFSVNYSTRKTAAGYAEEKVKVNATKKPEEKKSCRSTLHSSGKDNRNVNVSEVKKRTLDTRKQSGKTSTSTKSHVSSAKPKGSNTTPALVDSLACVGGSRGRSTMETITERIPVTSLALEETLPTVEAEPETIILHRNLCMVSSEEIDVRLKIEESLQDVKLSDEMQCPALISMEDQLIPETPADFSIQEHREKGSSLKKEDNIVDVNLSDEKQCPVSISMKGQQIPETPEEFSIQEHQEKGSSLKKEDNIVDVKLSDEKQCPVLISMEDRQICEDPAEFSIQEHQENESSLKKEDNVVDVNLSDENQCPVSISMKDQQIPETPAEFFIQERLEKGSSLKKEDNVVDVKLSDEKQCPVLISIEDQQIPEAPAEFSIQEHQEEGSSLKKEDNVVDIRSVLIDEENKVIELPLKNGTNKANEKLLLKDEANKAGVKFPPKNEVNKTDIESSSENEANRADVEFRLKNQSSTANSTSYVKNEASRPTDEYESNIVENKSVANEINIVGVESALKNQANTVNIDFPLKNKSNIIDNTFLDNEANVAEVESSVENDIKIAHVKSFLRSEVNTVNTEFFLNNETNVINVKFPSENEDQEAYFKSYINNEANSADVESSLITGDVESSLKNETENTNSTSCDTFQQKEFTDEWLSFEINAKSSRSNPEVSSRILSNFCDRETSSDSLNLCPISSVHSSTSTASSTYLTPAGSQSTLIP</sequence>
<feature type="compositionally biased region" description="Polar residues" evidence="1">
    <location>
        <begin position="985"/>
        <end position="997"/>
    </location>
</feature>
<proteinExistence type="predicted"/>
<feature type="compositionally biased region" description="Polar residues" evidence="1">
    <location>
        <begin position="750"/>
        <end position="762"/>
    </location>
</feature>
<gene>
    <name evidence="2" type="ORF">ANN_07828</name>
</gene>
<feature type="compositionally biased region" description="Basic and acidic residues" evidence="1">
    <location>
        <begin position="739"/>
        <end position="749"/>
    </location>
</feature>
<protein>
    <submittedName>
        <fullName evidence="2">Uncharacterized protein</fullName>
    </submittedName>
</protein>
<name>A0ABQ8T193_PERAM</name>
<feature type="compositionally biased region" description="Low complexity" evidence="1">
    <location>
        <begin position="351"/>
        <end position="365"/>
    </location>
</feature>
<evidence type="ECO:0000313" key="3">
    <source>
        <dbReference type="Proteomes" id="UP001148838"/>
    </source>
</evidence>
<accession>A0ABQ8T193</accession>
<feature type="region of interest" description="Disordered" evidence="1">
    <location>
        <begin position="309"/>
        <end position="375"/>
    </location>
</feature>
<comment type="caution">
    <text evidence="2">The sequence shown here is derived from an EMBL/GenBank/DDBJ whole genome shotgun (WGS) entry which is preliminary data.</text>
</comment>
<dbReference type="EMBL" id="JAJSOF020000017">
    <property type="protein sequence ID" value="KAJ4439700.1"/>
    <property type="molecule type" value="Genomic_DNA"/>
</dbReference>
<evidence type="ECO:0000256" key="1">
    <source>
        <dbReference type="SAM" id="MobiDB-lite"/>
    </source>
</evidence>
<feature type="compositionally biased region" description="Basic and acidic residues" evidence="1">
    <location>
        <begin position="309"/>
        <end position="319"/>
    </location>
</feature>
<evidence type="ECO:0000313" key="2">
    <source>
        <dbReference type="EMBL" id="KAJ4439700.1"/>
    </source>
</evidence>
<feature type="compositionally biased region" description="Low complexity" evidence="1">
    <location>
        <begin position="975"/>
        <end position="984"/>
    </location>
</feature>
<keyword evidence="3" id="KW-1185">Reference proteome</keyword>
<feature type="compositionally biased region" description="Basic and acidic residues" evidence="1">
    <location>
        <begin position="327"/>
        <end position="348"/>
    </location>
</feature>
<organism evidence="2 3">
    <name type="scientific">Periplaneta americana</name>
    <name type="common">American cockroach</name>
    <name type="synonym">Blatta americana</name>
    <dbReference type="NCBI Taxonomy" id="6978"/>
    <lineage>
        <taxon>Eukaryota</taxon>
        <taxon>Metazoa</taxon>
        <taxon>Ecdysozoa</taxon>
        <taxon>Arthropoda</taxon>
        <taxon>Hexapoda</taxon>
        <taxon>Insecta</taxon>
        <taxon>Pterygota</taxon>
        <taxon>Neoptera</taxon>
        <taxon>Polyneoptera</taxon>
        <taxon>Dictyoptera</taxon>
        <taxon>Blattodea</taxon>
        <taxon>Blattoidea</taxon>
        <taxon>Blattidae</taxon>
        <taxon>Blattinae</taxon>
        <taxon>Periplaneta</taxon>
    </lineage>
</organism>